<evidence type="ECO:0000256" key="1">
    <source>
        <dbReference type="SAM" id="MobiDB-lite"/>
    </source>
</evidence>
<comment type="caution">
    <text evidence="2">The sequence shown here is derived from an EMBL/GenBank/DDBJ whole genome shotgun (WGS) entry which is preliminary data.</text>
</comment>
<sequence length="463" mass="52647">MAGKKAAGSVKAQSLVQQDDDGGDTITDPATLAQPTAIADRPPKTDSEAGPSKRRCRPQVNDPGSATKRGEATQWELDIEERVRKAVKENNEQPMPHPQATPTRSPPPDHYSPGSKWLGIDPQALSWEATCLDRDMFQWTYNYIDNDPDETEAKMTAKDKQAIIDYLGDWCLYNDWDSLVASFSPLAYLDRFHLLLTATVLKNVFESVVRNPFFYIDLGESWDGSGSDLPPPYGIELNKLFQKGLKVSAAGAHHWRASTIRLLNRYKPYTDYDTPLNAKDITPGTRAYNLRERCIDQFTSNILDDSSLISPILSPRKLSQDQTRSRYRGIRKCYKNASEMAVRFSLQKAGFQFDENANQVAPYQMPIRNPYSINRWDASTFNAPGVYNEFLEGRRVVMILWPATWMIDWKVSLEVKKSWEEIDAKYPPDYDRRYRDENGVHHAVISSGVVIVEKDGREPPLEE</sequence>
<evidence type="ECO:0000313" key="3">
    <source>
        <dbReference type="Proteomes" id="UP001213799"/>
    </source>
</evidence>
<name>A0AAD6EE70_9EURO</name>
<dbReference type="AlphaFoldDB" id="A0AAD6EE70"/>
<dbReference type="GeneID" id="81581409"/>
<feature type="region of interest" description="Disordered" evidence="1">
    <location>
        <begin position="1"/>
        <end position="116"/>
    </location>
</feature>
<accession>A0AAD6EE70</accession>
<feature type="compositionally biased region" description="Pro residues" evidence="1">
    <location>
        <begin position="95"/>
        <end position="110"/>
    </location>
</feature>
<reference evidence="2" key="2">
    <citation type="submission" date="2023-01" db="EMBL/GenBank/DDBJ databases">
        <authorList>
            <person name="Petersen C."/>
        </authorList>
    </citation>
    <scope>NUCLEOTIDE SEQUENCE</scope>
    <source>
        <strain evidence="2">IBT 12815</strain>
    </source>
</reference>
<proteinExistence type="predicted"/>
<feature type="compositionally biased region" description="Basic and acidic residues" evidence="1">
    <location>
        <begin position="80"/>
        <end position="91"/>
    </location>
</feature>
<organism evidence="2 3">
    <name type="scientific">Penicillium hordei</name>
    <dbReference type="NCBI Taxonomy" id="40994"/>
    <lineage>
        <taxon>Eukaryota</taxon>
        <taxon>Fungi</taxon>
        <taxon>Dikarya</taxon>
        <taxon>Ascomycota</taxon>
        <taxon>Pezizomycotina</taxon>
        <taxon>Eurotiomycetes</taxon>
        <taxon>Eurotiomycetidae</taxon>
        <taxon>Eurotiales</taxon>
        <taxon>Aspergillaceae</taxon>
        <taxon>Penicillium</taxon>
    </lineage>
</organism>
<protein>
    <submittedName>
        <fullName evidence="2">Uncharacterized protein</fullName>
    </submittedName>
</protein>
<keyword evidence="3" id="KW-1185">Reference proteome</keyword>
<dbReference type="EMBL" id="JAQJAE010000001">
    <property type="protein sequence ID" value="KAJ5614995.1"/>
    <property type="molecule type" value="Genomic_DNA"/>
</dbReference>
<dbReference type="Proteomes" id="UP001213799">
    <property type="component" value="Unassembled WGS sequence"/>
</dbReference>
<reference evidence="2" key="1">
    <citation type="journal article" date="2023" name="IMA Fungus">
        <title>Comparative genomic study of the Penicillium genus elucidates a diverse pangenome and 15 lateral gene transfer events.</title>
        <authorList>
            <person name="Petersen C."/>
            <person name="Sorensen T."/>
            <person name="Nielsen M.R."/>
            <person name="Sondergaard T.E."/>
            <person name="Sorensen J.L."/>
            <person name="Fitzpatrick D.A."/>
            <person name="Frisvad J.C."/>
            <person name="Nielsen K.L."/>
        </authorList>
    </citation>
    <scope>NUCLEOTIDE SEQUENCE</scope>
    <source>
        <strain evidence="2">IBT 12815</strain>
    </source>
</reference>
<dbReference type="RefSeq" id="XP_056756162.1">
    <property type="nucleotide sequence ID" value="XM_056891167.1"/>
</dbReference>
<evidence type="ECO:0000313" key="2">
    <source>
        <dbReference type="EMBL" id="KAJ5614995.1"/>
    </source>
</evidence>
<gene>
    <name evidence="2" type="ORF">N7537_000109</name>
</gene>